<evidence type="ECO:0000256" key="1">
    <source>
        <dbReference type="ARBA" id="ARBA00004225"/>
    </source>
</evidence>
<feature type="repeat" description="Solcar" evidence="8">
    <location>
        <begin position="113"/>
        <end position="220"/>
    </location>
</feature>
<feature type="transmembrane region" description="Helical" evidence="11">
    <location>
        <begin position="191"/>
        <end position="211"/>
    </location>
</feature>
<dbReference type="Gene3D" id="1.50.40.10">
    <property type="entry name" value="Mitochondrial carrier domain"/>
    <property type="match status" value="1"/>
</dbReference>
<feature type="compositionally biased region" description="Pro residues" evidence="10">
    <location>
        <begin position="397"/>
        <end position="407"/>
    </location>
</feature>
<evidence type="ECO:0000313" key="12">
    <source>
        <dbReference type="EMBL" id="KAG0276670.1"/>
    </source>
</evidence>
<evidence type="ECO:0000256" key="11">
    <source>
        <dbReference type="SAM" id="Phobius"/>
    </source>
</evidence>
<comment type="caution">
    <text evidence="12">The sequence shown here is derived from an EMBL/GenBank/DDBJ whole genome shotgun (WGS) entry which is preliminary data.</text>
</comment>
<comment type="subcellular location">
    <subcellularLocation>
        <location evidence="1">Mitochondrion membrane</location>
        <topology evidence="1">Multi-pass membrane protein</topology>
    </subcellularLocation>
</comment>
<reference evidence="12" key="1">
    <citation type="journal article" date="2020" name="Fungal Divers.">
        <title>Resolving the Mortierellaceae phylogeny through synthesis of multi-gene phylogenetics and phylogenomics.</title>
        <authorList>
            <person name="Vandepol N."/>
            <person name="Liber J."/>
            <person name="Desiro A."/>
            <person name="Na H."/>
            <person name="Kennedy M."/>
            <person name="Barry K."/>
            <person name="Grigoriev I.V."/>
            <person name="Miller A.N."/>
            <person name="O'Donnell K."/>
            <person name="Stajich J.E."/>
            <person name="Bonito G."/>
        </authorList>
    </citation>
    <scope>NUCLEOTIDE SEQUENCE</scope>
    <source>
        <strain evidence="12">NRRL 28262</strain>
    </source>
</reference>
<dbReference type="InterPro" id="IPR002067">
    <property type="entry name" value="MCP"/>
</dbReference>
<evidence type="ECO:0000256" key="2">
    <source>
        <dbReference type="ARBA" id="ARBA00022448"/>
    </source>
</evidence>
<evidence type="ECO:0000256" key="3">
    <source>
        <dbReference type="ARBA" id="ARBA00022692"/>
    </source>
</evidence>
<dbReference type="PANTHER" id="PTHR46080">
    <property type="entry name" value="MITOCHONDRIAL SUBSTRATE CARRIER FAMILY PROTEIN J"/>
    <property type="match status" value="1"/>
</dbReference>
<sequence length="435" mass="48146">MPPVPETVDHSIIDFRRYYFYATIYNVPTIFLTYPFRTVRLLQQSKTSIPVSTSVFKVIKNVYKKNGFRALFAGSAIFTAGVTTTKILQFATYDYSAQRIKEQKYFGFPILQNSHVLSGILGTFSAIVTTFFIVPFDMVSQQITIAKAGTLPNASDLPLYVTGSNEALERPAPMTISQSLRAQFRQEGLRFLFRGYYASLLSTGPFFAAYFPAYEISRVWVKDGIDYMREIGAARSPNPNPFPPASSHQFLISSIAGSIASLAGVLVSSPADMVKTRVQTEQRLQPTNGSGIKLPLPSLNWMEVFKDISLKDKQPTTMQAERQVMLETLFVLDKQFHDCTEEDQAPAQSVLLQTSGLMPDQDIAETLMVNAPVIPTITPTTLSPSPLPPLAKAEPRSPSPSAPPSPAMSPSAPRPKLQSWTDHLAHVTLMQLDSY</sequence>
<evidence type="ECO:0000256" key="10">
    <source>
        <dbReference type="SAM" id="MobiDB-lite"/>
    </source>
</evidence>
<evidence type="ECO:0000256" key="7">
    <source>
        <dbReference type="ARBA" id="ARBA00023136"/>
    </source>
</evidence>
<evidence type="ECO:0000256" key="9">
    <source>
        <dbReference type="RuleBase" id="RU000488"/>
    </source>
</evidence>
<feature type="transmembrane region" description="Helical" evidence="11">
    <location>
        <begin position="250"/>
        <end position="267"/>
    </location>
</feature>
<keyword evidence="7 8" id="KW-0472">Membrane</keyword>
<keyword evidence="4" id="KW-0677">Repeat</keyword>
<dbReference type="InterPro" id="IPR018108">
    <property type="entry name" value="MCP_transmembrane"/>
</dbReference>
<evidence type="ECO:0000256" key="5">
    <source>
        <dbReference type="ARBA" id="ARBA00022989"/>
    </source>
</evidence>
<comment type="similarity">
    <text evidence="9">Belongs to the mitochondrial carrier (TC 2.A.29) family.</text>
</comment>
<dbReference type="PRINTS" id="PR00926">
    <property type="entry name" value="MITOCARRIER"/>
</dbReference>
<accession>A0AAD4H7Z7</accession>
<evidence type="ECO:0000313" key="13">
    <source>
        <dbReference type="Proteomes" id="UP001194580"/>
    </source>
</evidence>
<evidence type="ECO:0000256" key="6">
    <source>
        <dbReference type="ARBA" id="ARBA00023128"/>
    </source>
</evidence>
<feature type="region of interest" description="Disordered" evidence="10">
    <location>
        <begin position="379"/>
        <end position="420"/>
    </location>
</feature>
<dbReference type="InterPro" id="IPR023395">
    <property type="entry name" value="MCP_dom_sf"/>
</dbReference>
<dbReference type="PROSITE" id="PS50920">
    <property type="entry name" value="SOLCAR"/>
    <property type="match status" value="3"/>
</dbReference>
<dbReference type="GO" id="GO:0031966">
    <property type="term" value="C:mitochondrial membrane"/>
    <property type="evidence" value="ECO:0007669"/>
    <property type="project" value="UniProtKB-SubCell"/>
</dbReference>
<dbReference type="AlphaFoldDB" id="A0AAD4H7Z7"/>
<name>A0AAD4H7Z7_9FUNG</name>
<feature type="repeat" description="Solcar" evidence="8">
    <location>
        <begin position="13"/>
        <end position="99"/>
    </location>
</feature>
<proteinExistence type="inferred from homology"/>
<dbReference type="EMBL" id="JAAAIL010000348">
    <property type="protein sequence ID" value="KAG0276670.1"/>
    <property type="molecule type" value="Genomic_DNA"/>
</dbReference>
<feature type="transmembrane region" description="Helical" evidence="11">
    <location>
        <begin position="113"/>
        <end position="134"/>
    </location>
</feature>
<evidence type="ECO:0000256" key="8">
    <source>
        <dbReference type="PROSITE-ProRule" id="PRU00282"/>
    </source>
</evidence>
<dbReference type="SUPFAM" id="SSF103506">
    <property type="entry name" value="Mitochondrial carrier"/>
    <property type="match status" value="1"/>
</dbReference>
<keyword evidence="5 11" id="KW-1133">Transmembrane helix</keyword>
<dbReference type="PANTHER" id="PTHR46080:SF18">
    <property type="entry name" value="MITOCHONDRIAL SUBSTRATE CARRIER FAMILY PROTEIN J"/>
    <property type="match status" value="1"/>
</dbReference>
<keyword evidence="13" id="KW-1185">Reference proteome</keyword>
<organism evidence="12 13">
    <name type="scientific">Linnemannia exigua</name>
    <dbReference type="NCBI Taxonomy" id="604196"/>
    <lineage>
        <taxon>Eukaryota</taxon>
        <taxon>Fungi</taxon>
        <taxon>Fungi incertae sedis</taxon>
        <taxon>Mucoromycota</taxon>
        <taxon>Mortierellomycotina</taxon>
        <taxon>Mortierellomycetes</taxon>
        <taxon>Mortierellales</taxon>
        <taxon>Mortierellaceae</taxon>
        <taxon>Linnemannia</taxon>
    </lineage>
</organism>
<gene>
    <name evidence="12" type="ORF">BGZ95_007204</name>
</gene>
<keyword evidence="6" id="KW-0496">Mitochondrion</keyword>
<dbReference type="Proteomes" id="UP001194580">
    <property type="component" value="Unassembled WGS sequence"/>
</dbReference>
<feature type="transmembrane region" description="Helical" evidence="11">
    <location>
        <begin position="18"/>
        <end position="36"/>
    </location>
</feature>
<evidence type="ECO:0008006" key="14">
    <source>
        <dbReference type="Google" id="ProtNLM"/>
    </source>
</evidence>
<feature type="repeat" description="Solcar" evidence="8">
    <location>
        <begin position="248"/>
        <end position="332"/>
    </location>
</feature>
<dbReference type="GO" id="GO:0055085">
    <property type="term" value="P:transmembrane transport"/>
    <property type="evidence" value="ECO:0007669"/>
    <property type="project" value="InterPro"/>
</dbReference>
<dbReference type="Pfam" id="PF00153">
    <property type="entry name" value="Mito_carr"/>
    <property type="match status" value="3"/>
</dbReference>
<evidence type="ECO:0000256" key="4">
    <source>
        <dbReference type="ARBA" id="ARBA00022737"/>
    </source>
</evidence>
<keyword evidence="3 8" id="KW-0812">Transmembrane</keyword>
<keyword evidence="2 9" id="KW-0813">Transport</keyword>
<protein>
    <recommendedName>
        <fullName evidence="14">Mitochondrial carrier</fullName>
    </recommendedName>
</protein>
<feature type="transmembrane region" description="Helical" evidence="11">
    <location>
        <begin position="70"/>
        <end position="93"/>
    </location>
</feature>